<keyword evidence="2" id="KW-1185">Reference proteome</keyword>
<reference evidence="1 2" key="1">
    <citation type="submission" date="2024-09" db="EMBL/GenBank/DDBJ databases">
        <authorList>
            <person name="Sun Q."/>
            <person name="Mori K."/>
        </authorList>
    </citation>
    <scope>NUCLEOTIDE SEQUENCE [LARGE SCALE GENOMIC DNA]</scope>
    <source>
        <strain evidence="1 2">CCM 4839</strain>
    </source>
</reference>
<evidence type="ECO:0000313" key="2">
    <source>
        <dbReference type="Proteomes" id="UP001589818"/>
    </source>
</evidence>
<name>A0ABV6JC85_9BACL</name>
<evidence type="ECO:0000313" key="1">
    <source>
        <dbReference type="EMBL" id="MFC0393528.1"/>
    </source>
</evidence>
<gene>
    <name evidence="1" type="ORF">ACFFJ8_19420</name>
</gene>
<dbReference type="EMBL" id="JBHLVF010000034">
    <property type="protein sequence ID" value="MFC0393528.1"/>
    <property type="molecule type" value="Genomic_DNA"/>
</dbReference>
<accession>A0ABV6JC85</accession>
<protein>
    <submittedName>
        <fullName evidence="1">Uncharacterized protein</fullName>
    </submittedName>
</protein>
<sequence length="40" mass="4561">MAIGGRKLSHFFETQAYELVIEKKQDLELVFHHEHAPPGG</sequence>
<dbReference type="RefSeq" id="WP_256555405.1">
    <property type="nucleotide sequence ID" value="NZ_JANHOF010000008.1"/>
</dbReference>
<comment type="caution">
    <text evidence="1">The sequence shown here is derived from an EMBL/GenBank/DDBJ whole genome shotgun (WGS) entry which is preliminary data.</text>
</comment>
<proteinExistence type="predicted"/>
<organism evidence="1 2">
    <name type="scientific">Paenibacillus mendelii</name>
    <dbReference type="NCBI Taxonomy" id="206163"/>
    <lineage>
        <taxon>Bacteria</taxon>
        <taxon>Bacillati</taxon>
        <taxon>Bacillota</taxon>
        <taxon>Bacilli</taxon>
        <taxon>Bacillales</taxon>
        <taxon>Paenibacillaceae</taxon>
        <taxon>Paenibacillus</taxon>
    </lineage>
</organism>
<dbReference type="Proteomes" id="UP001589818">
    <property type="component" value="Unassembled WGS sequence"/>
</dbReference>